<dbReference type="AlphaFoldDB" id="A0AA35WYY0"/>
<evidence type="ECO:0000313" key="2">
    <source>
        <dbReference type="Proteomes" id="UP001174909"/>
    </source>
</evidence>
<protein>
    <submittedName>
        <fullName evidence="1">Uncharacterized protein</fullName>
    </submittedName>
</protein>
<reference evidence="1" key="1">
    <citation type="submission" date="2023-03" db="EMBL/GenBank/DDBJ databases">
        <authorList>
            <person name="Steffen K."/>
            <person name="Cardenas P."/>
        </authorList>
    </citation>
    <scope>NUCLEOTIDE SEQUENCE</scope>
</reference>
<proteinExistence type="predicted"/>
<keyword evidence="2" id="KW-1185">Reference proteome</keyword>
<comment type="caution">
    <text evidence="1">The sequence shown here is derived from an EMBL/GenBank/DDBJ whole genome shotgun (WGS) entry which is preliminary data.</text>
</comment>
<organism evidence="1 2">
    <name type="scientific">Geodia barretti</name>
    <name type="common">Barrett's horny sponge</name>
    <dbReference type="NCBI Taxonomy" id="519541"/>
    <lineage>
        <taxon>Eukaryota</taxon>
        <taxon>Metazoa</taxon>
        <taxon>Porifera</taxon>
        <taxon>Demospongiae</taxon>
        <taxon>Heteroscleromorpha</taxon>
        <taxon>Tetractinellida</taxon>
        <taxon>Astrophorina</taxon>
        <taxon>Geodiidae</taxon>
        <taxon>Geodia</taxon>
    </lineage>
</organism>
<dbReference type="EMBL" id="CASHTH010002971">
    <property type="protein sequence ID" value="CAI8038034.1"/>
    <property type="molecule type" value="Genomic_DNA"/>
</dbReference>
<dbReference type="Proteomes" id="UP001174909">
    <property type="component" value="Unassembled WGS sequence"/>
</dbReference>
<sequence length="64" mass="7272">MSQRRPYITDPSVSTMASNQTHEMLEGENDRLMDDMARKIDTLKTVGRQKSTVHIYSGTSNKGR</sequence>
<evidence type="ECO:0000313" key="1">
    <source>
        <dbReference type="EMBL" id="CAI8038034.1"/>
    </source>
</evidence>
<accession>A0AA35WYY0</accession>
<gene>
    <name evidence="1" type="ORF">GBAR_LOCUS21212</name>
</gene>
<name>A0AA35WYY0_GEOBA</name>